<dbReference type="InterPro" id="IPR000424">
    <property type="entry name" value="Primosome_PriB/ssb"/>
</dbReference>
<feature type="compositionally biased region" description="Polar residues" evidence="4">
    <location>
        <begin position="166"/>
        <end position="176"/>
    </location>
</feature>
<dbReference type="RefSeq" id="WP_018020603.1">
    <property type="nucleotide sequence ID" value="NZ_AQUX01000001.1"/>
</dbReference>
<dbReference type="InterPro" id="IPR011344">
    <property type="entry name" value="ssDNA-bd"/>
</dbReference>
<dbReference type="Gene3D" id="2.40.50.140">
    <property type="entry name" value="Nucleic acid-binding proteins"/>
    <property type="match status" value="1"/>
</dbReference>
<sequence>MPQYPVTIAGNLTADPNFRATPTGNYVCEIRIAASRSIRDENQPSGWRDIDHLFINGELWGQLAENAAASLTKGMAVVATGRIVTQEWEETTQEAGETKTNRRQKIVLKVDRLGLDLSKYVASSRRTDVAQHRVEGLGVPELPNSEDLARKQPPLYGQSEGAENSLPDTRGTNTPGGRQDERELASAGAGGDTAPF</sequence>
<reference evidence="5 6" key="1">
    <citation type="submission" date="2013-09" db="EMBL/GenBank/DDBJ databases">
        <title>Complete genome sequence of Corynebacterium doosanense CAU 212(T) (=DSM 45436(T)), isolated from activated sludge.</title>
        <authorList>
            <person name="Schaffert L."/>
            <person name="Albersmeier A."/>
            <person name="Kalinowski J."/>
            <person name="Ruckert C."/>
        </authorList>
    </citation>
    <scope>NUCLEOTIDE SEQUENCE [LARGE SCALE GENOMIC DNA]</scope>
    <source>
        <strain evidence="5 6">CAU 212</strain>
    </source>
</reference>
<dbReference type="GO" id="GO:0006260">
    <property type="term" value="P:DNA replication"/>
    <property type="evidence" value="ECO:0007669"/>
    <property type="project" value="InterPro"/>
</dbReference>
<organism evidence="5 6">
    <name type="scientific">Corynebacterium doosanense CAU 212 = DSM 45436</name>
    <dbReference type="NCBI Taxonomy" id="558173"/>
    <lineage>
        <taxon>Bacteria</taxon>
        <taxon>Bacillati</taxon>
        <taxon>Actinomycetota</taxon>
        <taxon>Actinomycetes</taxon>
        <taxon>Mycobacteriales</taxon>
        <taxon>Corynebacteriaceae</taxon>
        <taxon>Corynebacterium</taxon>
    </lineage>
</organism>
<dbReference type="PROSITE" id="PS50935">
    <property type="entry name" value="SSB"/>
    <property type="match status" value="1"/>
</dbReference>
<dbReference type="EMBL" id="CP006764">
    <property type="protein sequence ID" value="AIT61700.1"/>
    <property type="molecule type" value="Genomic_DNA"/>
</dbReference>
<feature type="region of interest" description="Disordered" evidence="4">
    <location>
        <begin position="136"/>
        <end position="196"/>
    </location>
</feature>
<gene>
    <name evidence="5" type="ORF">CDOO_10780</name>
</gene>
<evidence type="ECO:0000313" key="6">
    <source>
        <dbReference type="Proteomes" id="UP000029914"/>
    </source>
</evidence>
<accession>A0A097IHU6</accession>
<dbReference type="InterPro" id="IPR012340">
    <property type="entry name" value="NA-bd_OB-fold"/>
</dbReference>
<dbReference type="STRING" id="558173.CDOO_10780"/>
<dbReference type="CDD" id="cd04496">
    <property type="entry name" value="SSB_OBF"/>
    <property type="match status" value="1"/>
</dbReference>
<keyword evidence="6" id="KW-1185">Reference proteome</keyword>
<evidence type="ECO:0000256" key="2">
    <source>
        <dbReference type="PROSITE-ProRule" id="PRU00252"/>
    </source>
</evidence>
<dbReference type="eggNOG" id="COG0629">
    <property type="taxonomic scope" value="Bacteria"/>
</dbReference>
<dbReference type="Proteomes" id="UP000029914">
    <property type="component" value="Chromosome"/>
</dbReference>
<name>A0A097IHU6_9CORY</name>
<dbReference type="Pfam" id="PF00436">
    <property type="entry name" value="SSB"/>
    <property type="match status" value="1"/>
</dbReference>
<dbReference type="AlphaFoldDB" id="A0A097IHU6"/>
<keyword evidence="1 2" id="KW-0238">DNA-binding</keyword>
<dbReference type="SUPFAM" id="SSF50249">
    <property type="entry name" value="Nucleic acid-binding proteins"/>
    <property type="match status" value="1"/>
</dbReference>
<evidence type="ECO:0000256" key="3">
    <source>
        <dbReference type="RuleBase" id="RU000524"/>
    </source>
</evidence>
<dbReference type="HOGENOM" id="CLU_078758_1_4_11"/>
<proteinExistence type="predicted"/>
<dbReference type="PANTHER" id="PTHR10302">
    <property type="entry name" value="SINGLE-STRANDED DNA-BINDING PROTEIN"/>
    <property type="match status" value="1"/>
</dbReference>
<dbReference type="NCBIfam" id="TIGR00621">
    <property type="entry name" value="ssb"/>
    <property type="match status" value="1"/>
</dbReference>
<evidence type="ECO:0000256" key="1">
    <source>
        <dbReference type="ARBA" id="ARBA00023125"/>
    </source>
</evidence>
<evidence type="ECO:0000256" key="4">
    <source>
        <dbReference type="SAM" id="MobiDB-lite"/>
    </source>
</evidence>
<protein>
    <recommendedName>
        <fullName evidence="3">Single-stranded DNA-binding protein</fullName>
    </recommendedName>
</protein>
<evidence type="ECO:0000313" key="5">
    <source>
        <dbReference type="EMBL" id="AIT61700.1"/>
    </source>
</evidence>
<dbReference type="KEGG" id="cdo:CDOO_10780"/>
<dbReference type="PANTHER" id="PTHR10302:SF27">
    <property type="entry name" value="SINGLE-STRANDED DNA-BINDING PROTEIN"/>
    <property type="match status" value="1"/>
</dbReference>
<dbReference type="GO" id="GO:0009295">
    <property type="term" value="C:nucleoid"/>
    <property type="evidence" value="ECO:0007669"/>
    <property type="project" value="TreeGrafter"/>
</dbReference>
<dbReference type="OrthoDB" id="4427276at2"/>
<dbReference type="GO" id="GO:0003697">
    <property type="term" value="F:single-stranded DNA binding"/>
    <property type="evidence" value="ECO:0007669"/>
    <property type="project" value="InterPro"/>
</dbReference>